<dbReference type="InterPro" id="IPR008580">
    <property type="entry name" value="PPPDE_dom"/>
</dbReference>
<dbReference type="PANTHER" id="PTHR12378:SF80">
    <property type="entry name" value="IP06716P-RELATED"/>
    <property type="match status" value="1"/>
</dbReference>
<evidence type="ECO:0000259" key="4">
    <source>
        <dbReference type="PROSITE" id="PS51858"/>
    </source>
</evidence>
<evidence type="ECO:0000256" key="1">
    <source>
        <dbReference type="ARBA" id="ARBA00008140"/>
    </source>
</evidence>
<organism evidence="5 6">
    <name type="scientific">Trichomonas vaginalis (strain ATCC PRA-98 / G3)</name>
    <dbReference type="NCBI Taxonomy" id="412133"/>
    <lineage>
        <taxon>Eukaryota</taxon>
        <taxon>Metamonada</taxon>
        <taxon>Parabasalia</taxon>
        <taxon>Trichomonadida</taxon>
        <taxon>Trichomonadidae</taxon>
        <taxon>Trichomonas</taxon>
    </lineage>
</organism>
<reference evidence="5" key="2">
    <citation type="journal article" date="2007" name="Science">
        <title>Draft genome sequence of the sexually transmitted pathogen Trichomonas vaginalis.</title>
        <authorList>
            <person name="Carlton J.M."/>
            <person name="Hirt R.P."/>
            <person name="Silva J.C."/>
            <person name="Delcher A.L."/>
            <person name="Schatz M."/>
            <person name="Zhao Q."/>
            <person name="Wortman J.R."/>
            <person name="Bidwell S.L."/>
            <person name="Alsmark U.C.M."/>
            <person name="Besteiro S."/>
            <person name="Sicheritz-Ponten T."/>
            <person name="Noel C.J."/>
            <person name="Dacks J.B."/>
            <person name="Foster P.G."/>
            <person name="Simillion C."/>
            <person name="Van de Peer Y."/>
            <person name="Miranda-Saavedra D."/>
            <person name="Barton G.J."/>
            <person name="Westrop G.D."/>
            <person name="Mueller S."/>
            <person name="Dessi D."/>
            <person name="Fiori P.L."/>
            <person name="Ren Q."/>
            <person name="Paulsen I."/>
            <person name="Zhang H."/>
            <person name="Bastida-Corcuera F.D."/>
            <person name="Simoes-Barbosa A."/>
            <person name="Brown M.T."/>
            <person name="Hayes R.D."/>
            <person name="Mukherjee M."/>
            <person name="Okumura C.Y."/>
            <person name="Schneider R."/>
            <person name="Smith A.J."/>
            <person name="Vanacova S."/>
            <person name="Villalvazo M."/>
            <person name="Haas B.J."/>
            <person name="Pertea M."/>
            <person name="Feldblyum T.V."/>
            <person name="Utterback T.R."/>
            <person name="Shu C.L."/>
            <person name="Osoegawa K."/>
            <person name="de Jong P.J."/>
            <person name="Hrdy I."/>
            <person name="Horvathova L."/>
            <person name="Zubacova Z."/>
            <person name="Dolezal P."/>
            <person name="Malik S.B."/>
            <person name="Logsdon J.M. Jr."/>
            <person name="Henze K."/>
            <person name="Gupta A."/>
            <person name="Wang C.C."/>
            <person name="Dunne R.L."/>
            <person name="Upcroft J.A."/>
            <person name="Upcroft P."/>
            <person name="White O."/>
            <person name="Salzberg S.L."/>
            <person name="Tang P."/>
            <person name="Chiu C.-H."/>
            <person name="Lee Y.-S."/>
            <person name="Embley T.M."/>
            <person name="Coombs G.H."/>
            <person name="Mottram J.C."/>
            <person name="Tachezy J."/>
            <person name="Fraser-Liggett C.M."/>
            <person name="Johnson P.J."/>
        </authorList>
    </citation>
    <scope>NUCLEOTIDE SEQUENCE [LARGE SCALE GENOMIC DNA]</scope>
    <source>
        <strain evidence="5">G3</strain>
    </source>
</reference>
<dbReference type="PANTHER" id="PTHR12378">
    <property type="entry name" value="DESUMOYLATING ISOPEPTIDASE"/>
    <property type="match status" value="1"/>
</dbReference>
<dbReference type="GO" id="GO:0006508">
    <property type="term" value="P:proteolysis"/>
    <property type="evidence" value="ECO:0007669"/>
    <property type="project" value="UniProtKB-KW"/>
</dbReference>
<dbReference type="OrthoDB" id="21221at2759"/>
<dbReference type="VEuPathDB" id="TrichDB:TVAG_149790"/>
<keyword evidence="3" id="KW-0378">Hydrolase</keyword>
<evidence type="ECO:0000313" key="6">
    <source>
        <dbReference type="Proteomes" id="UP000001542"/>
    </source>
</evidence>
<dbReference type="FunCoup" id="A2FIL0">
    <property type="interactions" value="64"/>
</dbReference>
<keyword evidence="2" id="KW-0645">Protease</keyword>
<dbReference type="GO" id="GO:0101005">
    <property type="term" value="F:deubiquitinase activity"/>
    <property type="evidence" value="ECO:0000318"/>
    <property type="project" value="GO_Central"/>
</dbReference>
<dbReference type="Pfam" id="PF05903">
    <property type="entry name" value="Peptidase_C97"/>
    <property type="match status" value="1"/>
</dbReference>
<keyword evidence="6" id="KW-1185">Reference proteome</keyword>
<dbReference type="InterPro" id="IPR042266">
    <property type="entry name" value="PPPDE_sf"/>
</dbReference>
<dbReference type="KEGG" id="tva:4753016"/>
<evidence type="ECO:0000256" key="2">
    <source>
        <dbReference type="ARBA" id="ARBA00022670"/>
    </source>
</evidence>
<dbReference type="InParanoid" id="A2FIL0"/>
<dbReference type="VEuPathDB" id="TrichDB:TVAGG3_0360530"/>
<reference evidence="5" key="1">
    <citation type="submission" date="2006-10" db="EMBL/GenBank/DDBJ databases">
        <authorList>
            <person name="Amadeo P."/>
            <person name="Zhao Q."/>
            <person name="Wortman J."/>
            <person name="Fraser-Liggett C."/>
            <person name="Carlton J."/>
        </authorList>
    </citation>
    <scope>NUCLEOTIDE SEQUENCE</scope>
    <source>
        <strain evidence="5">G3</strain>
    </source>
</reference>
<dbReference type="PROSITE" id="PS51858">
    <property type="entry name" value="PPPDE"/>
    <property type="match status" value="1"/>
</dbReference>
<dbReference type="SMART" id="SM01179">
    <property type="entry name" value="DUF862"/>
    <property type="match status" value="1"/>
</dbReference>
<comment type="similarity">
    <text evidence="1">Belongs to the DeSI family.</text>
</comment>
<feature type="domain" description="PPPDE" evidence="4">
    <location>
        <begin position="4"/>
        <end position="148"/>
    </location>
</feature>
<evidence type="ECO:0000313" key="5">
    <source>
        <dbReference type="EMBL" id="EAX95259.1"/>
    </source>
</evidence>
<gene>
    <name evidence="5" type="ORF">TVAG_149790</name>
</gene>
<dbReference type="RefSeq" id="XP_001308189.1">
    <property type="nucleotide sequence ID" value="XM_001308188.1"/>
</dbReference>
<dbReference type="Proteomes" id="UP000001542">
    <property type="component" value="Unassembled WGS sequence"/>
</dbReference>
<evidence type="ECO:0000256" key="3">
    <source>
        <dbReference type="ARBA" id="ARBA00022801"/>
    </source>
</evidence>
<protein>
    <recommendedName>
        <fullName evidence="4">PPPDE domain-containing protein</fullName>
    </recommendedName>
</protein>
<dbReference type="EMBL" id="DS113815">
    <property type="protein sequence ID" value="EAX95259.1"/>
    <property type="molecule type" value="Genomic_DNA"/>
</dbReference>
<name>A2FIL0_TRIV3</name>
<proteinExistence type="inferred from homology"/>
<dbReference type="AlphaFoldDB" id="A2FIL0"/>
<accession>A2FIL0</accession>
<sequence>MEGASIRVNVYDLTKVNSLFRKSKLGVYHTSVVVGDQFEVYYGFYKSGCTGVDYATTINSLPSSMSGTFYSTYELGKSELTVDECRKVARQMSLREEWLSNRYNILNHNCHAFALEYCKAILCPHKLLNFPAYVFKGESVGSALYDNFLSLFIDKDHPPYFLNKQPYKKEENRPPTIIIQSPTKRLSVW</sequence>
<dbReference type="Gene3D" id="3.90.1720.30">
    <property type="entry name" value="PPPDE domains"/>
    <property type="match status" value="1"/>
</dbReference>
<dbReference type="STRING" id="5722.A2FIL0"/>
<dbReference type="SMR" id="A2FIL0"/>